<dbReference type="GO" id="GO:0005886">
    <property type="term" value="C:plasma membrane"/>
    <property type="evidence" value="ECO:0007669"/>
    <property type="project" value="UniProtKB-SubCell"/>
</dbReference>
<keyword evidence="4 6" id="KW-1133">Transmembrane helix</keyword>
<evidence type="ECO:0000313" key="7">
    <source>
        <dbReference type="EMBL" id="MPM54129.1"/>
    </source>
</evidence>
<keyword evidence="5 6" id="KW-0472">Membrane</keyword>
<proteinExistence type="predicted"/>
<dbReference type="PANTHER" id="PTHR30106:SF1">
    <property type="entry name" value="UPF0324 MEMBRANE PROTEIN FN0533"/>
    <property type="match status" value="1"/>
</dbReference>
<name>A0A645ALV5_9ZZZZ</name>
<keyword evidence="2" id="KW-1003">Cell membrane</keyword>
<evidence type="ECO:0000256" key="4">
    <source>
        <dbReference type="ARBA" id="ARBA00022989"/>
    </source>
</evidence>
<feature type="transmembrane region" description="Helical" evidence="6">
    <location>
        <begin position="36"/>
        <end position="54"/>
    </location>
</feature>
<evidence type="ECO:0000256" key="3">
    <source>
        <dbReference type="ARBA" id="ARBA00022692"/>
    </source>
</evidence>
<sequence length="125" mass="13444">MVAVLLTMYFTVKTQRETGDTSASTLITLWRSFPKFVLGFLIASVVATIFASNADPTFAASAIGVANELRTWFLILAFVSIGLEFSFGSLKEAGWKPVLVFAAATVVNLAVGLLLAVLLWGSFTF</sequence>
<keyword evidence="3 6" id="KW-0812">Transmembrane</keyword>
<dbReference type="PANTHER" id="PTHR30106">
    <property type="entry name" value="INNER MEMBRANE PROTEIN YEIH-RELATED"/>
    <property type="match status" value="1"/>
</dbReference>
<evidence type="ECO:0000256" key="6">
    <source>
        <dbReference type="SAM" id="Phobius"/>
    </source>
</evidence>
<comment type="subcellular location">
    <subcellularLocation>
        <location evidence="1">Cell membrane</location>
        <topology evidence="1">Multi-pass membrane protein</topology>
    </subcellularLocation>
</comment>
<accession>A0A645ALV5</accession>
<dbReference type="Pfam" id="PF03601">
    <property type="entry name" value="Cons_hypoth698"/>
    <property type="match status" value="1"/>
</dbReference>
<reference evidence="7" key="1">
    <citation type="submission" date="2019-08" db="EMBL/GenBank/DDBJ databases">
        <authorList>
            <person name="Kucharzyk K."/>
            <person name="Murdoch R.W."/>
            <person name="Higgins S."/>
            <person name="Loffler F."/>
        </authorList>
    </citation>
    <scope>NUCLEOTIDE SEQUENCE</scope>
</reference>
<organism evidence="7">
    <name type="scientific">bioreactor metagenome</name>
    <dbReference type="NCBI Taxonomy" id="1076179"/>
    <lineage>
        <taxon>unclassified sequences</taxon>
        <taxon>metagenomes</taxon>
        <taxon>ecological metagenomes</taxon>
    </lineage>
</organism>
<evidence type="ECO:0000256" key="2">
    <source>
        <dbReference type="ARBA" id="ARBA00022475"/>
    </source>
</evidence>
<feature type="transmembrane region" description="Helical" evidence="6">
    <location>
        <begin position="99"/>
        <end position="123"/>
    </location>
</feature>
<evidence type="ECO:0008006" key="8">
    <source>
        <dbReference type="Google" id="ProtNLM"/>
    </source>
</evidence>
<evidence type="ECO:0000256" key="1">
    <source>
        <dbReference type="ARBA" id="ARBA00004651"/>
    </source>
</evidence>
<feature type="transmembrane region" description="Helical" evidence="6">
    <location>
        <begin position="69"/>
        <end position="87"/>
    </location>
</feature>
<gene>
    <name evidence="7" type="ORF">SDC9_100902</name>
</gene>
<evidence type="ECO:0000256" key="5">
    <source>
        <dbReference type="ARBA" id="ARBA00023136"/>
    </source>
</evidence>
<dbReference type="AlphaFoldDB" id="A0A645ALV5"/>
<dbReference type="EMBL" id="VSSQ01014663">
    <property type="protein sequence ID" value="MPM54129.1"/>
    <property type="molecule type" value="Genomic_DNA"/>
</dbReference>
<protein>
    <recommendedName>
        <fullName evidence="8">Sulfate exporter family transporter</fullName>
    </recommendedName>
</protein>
<dbReference type="InterPro" id="IPR018383">
    <property type="entry name" value="UPF0324_pro"/>
</dbReference>
<comment type="caution">
    <text evidence="7">The sequence shown here is derived from an EMBL/GenBank/DDBJ whole genome shotgun (WGS) entry which is preliminary data.</text>
</comment>